<sequence length="261" mass="29912">MCYRVVTHTMRCDMRPVISSGATIYTDPFAETMSCTCINEHLARPWLQCDDHGCCMKTAKMKWCPDVHTCNHVTELHRYNQARPRSRNIWKTTTSSIWSLPTPLEEPKSWIGVVDLIDALFPKGVPHMETISPHLDEAVNNLLHVGRLIVTLEAQLANLLDDIHFRREAHNAFHGLQCERVLNEWECKARGPIEAGEAMATQMRKTLATQRRLFEASWSFIDVILRDHEEKPTSVEGFAVKKPEVVWDDATNRGSWPGPWI</sequence>
<organism evidence="1 2">
    <name type="scientific">Fusarium culmorum</name>
    <dbReference type="NCBI Taxonomy" id="5516"/>
    <lineage>
        <taxon>Eukaryota</taxon>
        <taxon>Fungi</taxon>
        <taxon>Dikarya</taxon>
        <taxon>Ascomycota</taxon>
        <taxon>Pezizomycotina</taxon>
        <taxon>Sordariomycetes</taxon>
        <taxon>Hypocreomycetidae</taxon>
        <taxon>Hypocreales</taxon>
        <taxon>Nectriaceae</taxon>
        <taxon>Fusarium</taxon>
    </lineage>
</organism>
<name>A0A7S8CXY8_FUSCU</name>
<proteinExistence type="predicted"/>
<evidence type="ECO:0000313" key="1">
    <source>
        <dbReference type="EMBL" id="QPC58218.1"/>
    </source>
</evidence>
<reference evidence="1" key="1">
    <citation type="submission" date="2020-11" db="EMBL/GenBank/DDBJ databases">
        <title>The chromosome-scale genome resource for two endophytic Fusarium species: F. culmorum and F. pseudograminearum.</title>
        <authorList>
            <person name="Yuan Z."/>
        </authorList>
    </citation>
    <scope>NUCLEOTIDE SEQUENCE</scope>
    <source>
        <strain evidence="1">Class2-1B</strain>
    </source>
</reference>
<dbReference type="AlphaFoldDB" id="A0A7S8CXY8"/>
<dbReference type="EMBL" id="CP064747">
    <property type="protein sequence ID" value="QPC58218.1"/>
    <property type="molecule type" value="Genomic_DNA"/>
</dbReference>
<accession>A0A7S8CXY8</accession>
<evidence type="ECO:0000313" key="2">
    <source>
        <dbReference type="Proteomes" id="UP000663297"/>
    </source>
</evidence>
<gene>
    <name evidence="1" type="ORF">HYE67_000449</name>
</gene>
<dbReference type="Proteomes" id="UP000663297">
    <property type="component" value="Chromosome 1"/>
</dbReference>
<protein>
    <submittedName>
        <fullName evidence="1">Uncharacterized protein</fullName>
    </submittedName>
</protein>